<evidence type="ECO:0000256" key="2">
    <source>
        <dbReference type="SAM" id="Phobius"/>
    </source>
</evidence>
<dbReference type="OrthoDB" id="3355217at2759"/>
<feature type="region of interest" description="Disordered" evidence="1">
    <location>
        <begin position="137"/>
        <end position="161"/>
    </location>
</feature>
<dbReference type="AlphaFoldDB" id="M1UNK2"/>
<dbReference type="RefSeq" id="XP_005535262.1">
    <property type="nucleotide sequence ID" value="XM_005535205.1"/>
</dbReference>
<keyword evidence="4" id="KW-1185">Reference proteome</keyword>
<dbReference type="KEGG" id="cme:CYME_CMC031C"/>
<dbReference type="GeneID" id="16992414"/>
<keyword evidence="2" id="KW-0472">Membrane</keyword>
<gene>
    <name evidence="3" type="ORF">CYME_CMC031C</name>
</gene>
<evidence type="ECO:0000313" key="4">
    <source>
        <dbReference type="Proteomes" id="UP000007014"/>
    </source>
</evidence>
<dbReference type="HOGENOM" id="CLU_1436351_0_0_1"/>
<evidence type="ECO:0000313" key="3">
    <source>
        <dbReference type="EMBL" id="BAM78976.1"/>
    </source>
</evidence>
<reference evidence="3 4" key="1">
    <citation type="journal article" date="2004" name="Nature">
        <title>Genome sequence of the ultrasmall unicellular red alga Cyanidioschyzon merolae 10D.</title>
        <authorList>
            <person name="Matsuzaki M."/>
            <person name="Misumi O."/>
            <person name="Shin-i T."/>
            <person name="Maruyama S."/>
            <person name="Takahara M."/>
            <person name="Miyagishima S."/>
            <person name="Mori T."/>
            <person name="Nishida K."/>
            <person name="Yagisawa F."/>
            <person name="Nishida K."/>
            <person name="Yoshida Y."/>
            <person name="Nishimura Y."/>
            <person name="Nakao S."/>
            <person name="Kobayashi T."/>
            <person name="Momoyama Y."/>
            <person name="Higashiyama T."/>
            <person name="Minoda A."/>
            <person name="Sano M."/>
            <person name="Nomoto H."/>
            <person name="Oishi K."/>
            <person name="Hayashi H."/>
            <person name="Ohta F."/>
            <person name="Nishizaka S."/>
            <person name="Haga S."/>
            <person name="Miura S."/>
            <person name="Morishita T."/>
            <person name="Kabeya Y."/>
            <person name="Terasawa K."/>
            <person name="Suzuki Y."/>
            <person name="Ishii Y."/>
            <person name="Asakawa S."/>
            <person name="Takano H."/>
            <person name="Ohta N."/>
            <person name="Kuroiwa H."/>
            <person name="Tanaka K."/>
            <person name="Shimizu N."/>
            <person name="Sugano S."/>
            <person name="Sato N."/>
            <person name="Nozaki H."/>
            <person name="Ogasawara N."/>
            <person name="Kohara Y."/>
            <person name="Kuroiwa T."/>
        </authorList>
    </citation>
    <scope>NUCLEOTIDE SEQUENCE [LARGE SCALE GENOMIC DNA]</scope>
    <source>
        <strain evidence="3 4">10D</strain>
    </source>
</reference>
<evidence type="ECO:0000256" key="1">
    <source>
        <dbReference type="SAM" id="MobiDB-lite"/>
    </source>
</evidence>
<reference evidence="3 4" key="2">
    <citation type="journal article" date="2007" name="BMC Biol.">
        <title>A 100%-complete sequence reveals unusually simple genomic features in the hot-spring red alga Cyanidioschyzon merolae.</title>
        <authorList>
            <person name="Nozaki H."/>
            <person name="Takano H."/>
            <person name="Misumi O."/>
            <person name="Terasawa K."/>
            <person name="Matsuzaki M."/>
            <person name="Maruyama S."/>
            <person name="Nishida K."/>
            <person name="Yagisawa F."/>
            <person name="Yoshida Y."/>
            <person name="Fujiwara T."/>
            <person name="Takio S."/>
            <person name="Tamura K."/>
            <person name="Chung S.J."/>
            <person name="Nakamura S."/>
            <person name="Kuroiwa H."/>
            <person name="Tanaka K."/>
            <person name="Sato N."/>
            <person name="Kuroiwa T."/>
        </authorList>
    </citation>
    <scope>NUCLEOTIDE SEQUENCE [LARGE SCALE GENOMIC DNA]</scope>
    <source>
        <strain evidence="3 4">10D</strain>
    </source>
</reference>
<feature type="transmembrane region" description="Helical" evidence="2">
    <location>
        <begin position="50"/>
        <end position="67"/>
    </location>
</feature>
<organism evidence="3 4">
    <name type="scientific">Cyanidioschyzon merolae (strain NIES-3377 / 10D)</name>
    <name type="common">Unicellular red alga</name>
    <dbReference type="NCBI Taxonomy" id="280699"/>
    <lineage>
        <taxon>Eukaryota</taxon>
        <taxon>Rhodophyta</taxon>
        <taxon>Bangiophyceae</taxon>
        <taxon>Cyanidiales</taxon>
        <taxon>Cyanidiaceae</taxon>
        <taxon>Cyanidioschyzon</taxon>
    </lineage>
</organism>
<sequence>MNFSPDLVTGVQHCCRRLALQNCPAAVPKAGSGVLHFAPPVPLLLWKKEAAIAVGAAFITVGAYRIVQARRQTEKSGPRRCPDCRGEGRVKCFQCQGKTFFQVEGERVPHACLRCSATGRVTCGRCNGTGYINPSGVDASASAGREGSGKGGSQRGDDPWKLPDQFRQSAFFFWFDWYRKRRASAFAET</sequence>
<proteinExistence type="predicted"/>
<dbReference type="PANTHER" id="PTHR15852:SF54">
    <property type="entry name" value="PROTEIN SSUH2 HOMOLOG"/>
    <property type="match status" value="1"/>
</dbReference>
<accession>M1UNK2</accession>
<dbReference type="Proteomes" id="UP000007014">
    <property type="component" value="Chromosome 3"/>
</dbReference>
<dbReference type="EMBL" id="AP006485">
    <property type="protein sequence ID" value="BAM78976.1"/>
    <property type="molecule type" value="Genomic_DNA"/>
</dbReference>
<protein>
    <submittedName>
        <fullName evidence="3">Uncharacterized protein</fullName>
    </submittedName>
</protein>
<dbReference type="PANTHER" id="PTHR15852">
    <property type="entry name" value="PLASTID TRANSCRIPTIONALLY ACTIVE PROTEIN"/>
    <property type="match status" value="1"/>
</dbReference>
<name>M1UNK2_CYAM1</name>
<dbReference type="Gramene" id="CMC031CT">
    <property type="protein sequence ID" value="CMC031CT"/>
    <property type="gene ID" value="CMC031C"/>
</dbReference>
<keyword evidence="2" id="KW-0812">Transmembrane</keyword>
<keyword evidence="2" id="KW-1133">Transmembrane helix</keyword>